<reference evidence="2" key="1">
    <citation type="submission" date="2020-05" db="EMBL/GenBank/DDBJ databases">
        <authorList>
            <person name="Chiriac C."/>
            <person name="Salcher M."/>
            <person name="Ghai R."/>
            <person name="Kavagutti S V."/>
        </authorList>
    </citation>
    <scope>NUCLEOTIDE SEQUENCE</scope>
</reference>
<dbReference type="InterPro" id="IPR001173">
    <property type="entry name" value="Glyco_trans_2-like"/>
</dbReference>
<dbReference type="AlphaFoldDB" id="A0A6J6WSU0"/>
<evidence type="ECO:0000313" key="2">
    <source>
        <dbReference type="EMBL" id="CAB4786585.1"/>
    </source>
</evidence>
<dbReference type="Gene3D" id="3.90.550.10">
    <property type="entry name" value="Spore Coat Polysaccharide Biosynthesis Protein SpsA, Chain A"/>
    <property type="match status" value="1"/>
</dbReference>
<organism evidence="2">
    <name type="scientific">freshwater metagenome</name>
    <dbReference type="NCBI Taxonomy" id="449393"/>
    <lineage>
        <taxon>unclassified sequences</taxon>
        <taxon>metagenomes</taxon>
        <taxon>ecological metagenomes</taxon>
    </lineage>
</organism>
<feature type="domain" description="Glycosyltransferase 2-like" evidence="1">
    <location>
        <begin position="6"/>
        <end position="128"/>
    </location>
</feature>
<dbReference type="EMBL" id="CAFAAB010000092">
    <property type="protein sequence ID" value="CAB4786585.1"/>
    <property type="molecule type" value="Genomic_DNA"/>
</dbReference>
<sequence>MPVTVSVVIPAYNAASTIAAAIQSASQPDVGEIIVVDDGSTDETAQIVRELAAESPRVQLVSRPSSGGPGQARNDGLATSSGEFVLFLDSDDELTLGAIGMLQSALTPASAATLGRFTAVNTDGEAIDIGTWATVQLQPVVRRNGRLIPTTQLSGEALLTRLVVPPPGGILIRRSAALACGGYDGTLARSEDVAFLVALARQGELTLCPHEVLRYRRDPQQRSQATTARQRGRQRALLSIVWHAPSRAERWALARGASAHHLDRASVRWRAGNHRGRDASVAVRSLALAAAFRLAGLLSLAH</sequence>
<dbReference type="GO" id="GO:0044010">
    <property type="term" value="P:single-species biofilm formation"/>
    <property type="evidence" value="ECO:0007669"/>
    <property type="project" value="TreeGrafter"/>
</dbReference>
<accession>A0A6J6WSU0</accession>
<evidence type="ECO:0000259" key="1">
    <source>
        <dbReference type="Pfam" id="PF00535"/>
    </source>
</evidence>
<dbReference type="CDD" id="cd00761">
    <property type="entry name" value="Glyco_tranf_GTA_type"/>
    <property type="match status" value="1"/>
</dbReference>
<proteinExistence type="predicted"/>
<protein>
    <submittedName>
        <fullName evidence="2">Unannotated protein</fullName>
    </submittedName>
</protein>
<name>A0A6J6WSU0_9ZZZZ</name>
<dbReference type="InterPro" id="IPR050834">
    <property type="entry name" value="Glycosyltransf_2"/>
</dbReference>
<dbReference type="PANTHER" id="PTHR43685:SF2">
    <property type="entry name" value="GLYCOSYLTRANSFERASE 2-LIKE DOMAIN-CONTAINING PROTEIN"/>
    <property type="match status" value="1"/>
</dbReference>
<dbReference type="InterPro" id="IPR029044">
    <property type="entry name" value="Nucleotide-diphossugar_trans"/>
</dbReference>
<dbReference type="Pfam" id="PF00535">
    <property type="entry name" value="Glycos_transf_2"/>
    <property type="match status" value="1"/>
</dbReference>
<gene>
    <name evidence="2" type="ORF">UFOPK2958_00864</name>
</gene>
<dbReference type="SUPFAM" id="SSF53448">
    <property type="entry name" value="Nucleotide-diphospho-sugar transferases"/>
    <property type="match status" value="1"/>
</dbReference>
<dbReference type="PANTHER" id="PTHR43685">
    <property type="entry name" value="GLYCOSYLTRANSFERASE"/>
    <property type="match status" value="1"/>
</dbReference>